<dbReference type="CDD" id="cd12156">
    <property type="entry name" value="HPPR"/>
    <property type="match status" value="1"/>
</dbReference>
<dbReference type="PANTHER" id="PTHR10996">
    <property type="entry name" value="2-HYDROXYACID DEHYDROGENASE-RELATED"/>
    <property type="match status" value="1"/>
</dbReference>
<dbReference type="EMBL" id="JAHXDN010000001">
    <property type="protein sequence ID" value="MBW4706473.1"/>
    <property type="molecule type" value="Genomic_DNA"/>
</dbReference>
<comment type="similarity">
    <text evidence="4">Belongs to the D-isomer specific 2-hydroxyacid dehydrogenase family.</text>
</comment>
<sequence>MADLFMIGGATDAMLERLGAEFTIHRAKDMDDPQAWLNENGAMIEYVSTNGHDGVKPSFMDAMPNLKVISCYGVGYDAIDTHAAKAKGVVVTHTPNVLNAEVATTAVMLMMACYRELLRDDAYVRSGRWEVEGNAPLTRSVDGQTVGILGLGRIGQAIADKLAPFDTTIVYHSRSPKDVEYKYYGNLTDMARDVDVLICITPGGPATNKIVNREVMDALGPQGTLINVSRGTVVDEEAMILALQEGRLGWAGLDVFEAEPKVPEALRKLDNVVLLPHVGSATVETRVAMGALTVDNLLQHLQEGTVVSPVPECADM</sequence>
<dbReference type="PANTHER" id="PTHR10996:SF178">
    <property type="entry name" value="2-HYDROXYACID DEHYDROGENASE YGL185C-RELATED"/>
    <property type="match status" value="1"/>
</dbReference>
<evidence type="ECO:0000259" key="6">
    <source>
        <dbReference type="Pfam" id="PF02826"/>
    </source>
</evidence>
<evidence type="ECO:0000313" key="7">
    <source>
        <dbReference type="EMBL" id="MBW4706473.1"/>
    </source>
</evidence>
<keyword evidence="3" id="KW-0520">NAD</keyword>
<gene>
    <name evidence="7" type="ORF">KX928_01620</name>
</gene>
<dbReference type="InterPro" id="IPR029752">
    <property type="entry name" value="D-isomer_DH_CS1"/>
</dbReference>
<dbReference type="FunFam" id="3.40.50.720:FF:000213">
    <property type="entry name" value="Putative 2-hydroxyacid dehydrogenase"/>
    <property type="match status" value="1"/>
</dbReference>
<dbReference type="Proteomes" id="UP001138661">
    <property type="component" value="Unassembled WGS sequence"/>
</dbReference>
<keyword evidence="8" id="KW-1185">Reference proteome</keyword>
<feature type="domain" description="D-isomer specific 2-hydroxyacid dehydrogenase catalytic" evidence="5">
    <location>
        <begin position="15"/>
        <end position="310"/>
    </location>
</feature>
<dbReference type="PROSITE" id="PS00065">
    <property type="entry name" value="D_2_HYDROXYACID_DH_1"/>
    <property type="match status" value="1"/>
</dbReference>
<evidence type="ECO:0000256" key="3">
    <source>
        <dbReference type="ARBA" id="ARBA00023027"/>
    </source>
</evidence>
<dbReference type="Pfam" id="PF00389">
    <property type="entry name" value="2-Hacid_dh"/>
    <property type="match status" value="1"/>
</dbReference>
<dbReference type="GO" id="GO:0030267">
    <property type="term" value="F:glyoxylate reductase (NADPH) activity"/>
    <property type="evidence" value="ECO:0007669"/>
    <property type="project" value="TreeGrafter"/>
</dbReference>
<evidence type="ECO:0000259" key="5">
    <source>
        <dbReference type="Pfam" id="PF00389"/>
    </source>
</evidence>
<keyword evidence="1" id="KW-0521">NADP</keyword>
<evidence type="ECO:0000313" key="8">
    <source>
        <dbReference type="Proteomes" id="UP001138661"/>
    </source>
</evidence>
<accession>A0A9X1FRU8</accession>
<feature type="domain" description="D-isomer specific 2-hydroxyacid dehydrogenase NAD-binding" evidence="6">
    <location>
        <begin position="107"/>
        <end position="279"/>
    </location>
</feature>
<evidence type="ECO:0000256" key="1">
    <source>
        <dbReference type="ARBA" id="ARBA00022857"/>
    </source>
</evidence>
<dbReference type="InterPro" id="IPR006139">
    <property type="entry name" value="D-isomer_2_OHA_DH_cat_dom"/>
</dbReference>
<dbReference type="Pfam" id="PF02826">
    <property type="entry name" value="2-Hacid_dh_C"/>
    <property type="match status" value="1"/>
</dbReference>
<dbReference type="GO" id="GO:0016618">
    <property type="term" value="F:hydroxypyruvate reductase [NAD(P)H] activity"/>
    <property type="evidence" value="ECO:0007669"/>
    <property type="project" value="TreeGrafter"/>
</dbReference>
<dbReference type="AlphaFoldDB" id="A0A9X1FRU8"/>
<organism evidence="7 8">
    <name type="scientific">Roseobacter insulae</name>
    <dbReference type="NCBI Taxonomy" id="2859783"/>
    <lineage>
        <taxon>Bacteria</taxon>
        <taxon>Pseudomonadati</taxon>
        <taxon>Pseudomonadota</taxon>
        <taxon>Alphaproteobacteria</taxon>
        <taxon>Rhodobacterales</taxon>
        <taxon>Roseobacteraceae</taxon>
        <taxon>Roseobacter</taxon>
    </lineage>
</organism>
<evidence type="ECO:0000256" key="2">
    <source>
        <dbReference type="ARBA" id="ARBA00023002"/>
    </source>
</evidence>
<keyword evidence="2 4" id="KW-0560">Oxidoreductase</keyword>
<dbReference type="RefSeq" id="WP_219498130.1">
    <property type="nucleotide sequence ID" value="NZ_JAHXDN010000001.1"/>
</dbReference>
<name>A0A9X1FRU8_9RHOB</name>
<dbReference type="GO" id="GO:0051287">
    <property type="term" value="F:NAD binding"/>
    <property type="evidence" value="ECO:0007669"/>
    <property type="project" value="InterPro"/>
</dbReference>
<dbReference type="InterPro" id="IPR006140">
    <property type="entry name" value="D-isomer_DH_NAD-bd"/>
</dbReference>
<dbReference type="GO" id="GO:0005829">
    <property type="term" value="C:cytosol"/>
    <property type="evidence" value="ECO:0007669"/>
    <property type="project" value="TreeGrafter"/>
</dbReference>
<dbReference type="InterPro" id="IPR050223">
    <property type="entry name" value="D-isomer_2-hydroxyacid_DH"/>
</dbReference>
<evidence type="ECO:0000256" key="4">
    <source>
        <dbReference type="RuleBase" id="RU003719"/>
    </source>
</evidence>
<reference evidence="7" key="1">
    <citation type="submission" date="2021-07" db="EMBL/GenBank/DDBJ databases">
        <title>Roseobacter insulae sp. nov., isolated from a tidal flat.</title>
        <authorList>
            <person name="Park S."/>
            <person name="Yoon J.-H."/>
        </authorList>
    </citation>
    <scope>NUCLEOTIDE SEQUENCE</scope>
    <source>
        <strain evidence="7">YSTF-M11</strain>
    </source>
</reference>
<comment type="caution">
    <text evidence="7">The sequence shown here is derived from an EMBL/GenBank/DDBJ whole genome shotgun (WGS) entry which is preliminary data.</text>
</comment>
<protein>
    <submittedName>
        <fullName evidence="7">2-hydroxyacid dehydrogenase</fullName>
    </submittedName>
</protein>
<proteinExistence type="inferred from homology"/>